<accession>A0A3N2C727</accession>
<proteinExistence type="predicted"/>
<evidence type="ECO:0000256" key="1">
    <source>
        <dbReference type="ARBA" id="ARBA00004141"/>
    </source>
</evidence>
<dbReference type="RefSeq" id="WP_085511173.1">
    <property type="nucleotide sequence ID" value="NZ_FXAP01000002.1"/>
</dbReference>
<dbReference type="Proteomes" id="UP000266915">
    <property type="component" value="Unassembled WGS sequence"/>
</dbReference>
<evidence type="ECO:0000313" key="6">
    <source>
        <dbReference type="EMBL" id="ROR83323.1"/>
    </source>
</evidence>
<feature type="transmembrane region" description="Helical" evidence="5">
    <location>
        <begin position="66"/>
        <end position="84"/>
    </location>
</feature>
<keyword evidence="7" id="KW-1185">Reference proteome</keyword>
<gene>
    <name evidence="6" type="ORF">EDD42_3434</name>
</gene>
<dbReference type="InterPro" id="IPR003339">
    <property type="entry name" value="ABC/ECF_trnsptr_transmembrane"/>
</dbReference>
<reference evidence="6 7" key="1">
    <citation type="submission" date="2018-11" db="EMBL/GenBank/DDBJ databases">
        <title>Sequencing the genomes of 1000 actinobacteria strains.</title>
        <authorList>
            <person name="Klenk H.-P."/>
        </authorList>
    </citation>
    <scope>NUCLEOTIDE SEQUENCE [LARGE SCALE GENOMIC DNA]</scope>
    <source>
        <strain evidence="6 7">DSM 14012</strain>
    </source>
</reference>
<feature type="transmembrane region" description="Helical" evidence="5">
    <location>
        <begin position="21"/>
        <end position="54"/>
    </location>
</feature>
<name>A0A3N2C727_9MICO</name>
<keyword evidence="4 5" id="KW-0472">Membrane</keyword>
<comment type="caution">
    <text evidence="6">The sequence shown here is derived from an EMBL/GenBank/DDBJ whole genome shotgun (WGS) entry which is preliminary data.</text>
</comment>
<keyword evidence="3 5" id="KW-1133">Transmembrane helix</keyword>
<evidence type="ECO:0000313" key="7">
    <source>
        <dbReference type="Proteomes" id="UP000266915"/>
    </source>
</evidence>
<dbReference type="PANTHER" id="PTHR33514:SF13">
    <property type="entry name" value="PROTEIN ABCI12, CHLOROPLASTIC"/>
    <property type="match status" value="1"/>
</dbReference>
<dbReference type="EMBL" id="RKHL01000001">
    <property type="protein sequence ID" value="ROR83323.1"/>
    <property type="molecule type" value="Genomic_DNA"/>
</dbReference>
<dbReference type="Pfam" id="PF02361">
    <property type="entry name" value="CbiQ"/>
    <property type="match status" value="1"/>
</dbReference>
<dbReference type="CDD" id="cd16914">
    <property type="entry name" value="EcfT"/>
    <property type="match status" value="1"/>
</dbReference>
<evidence type="ECO:0000256" key="3">
    <source>
        <dbReference type="ARBA" id="ARBA00022989"/>
    </source>
</evidence>
<dbReference type="GO" id="GO:0005886">
    <property type="term" value="C:plasma membrane"/>
    <property type="evidence" value="ECO:0007669"/>
    <property type="project" value="UniProtKB-ARBA"/>
</dbReference>
<sequence length="198" mass="21001">MITLYRPGSGWLHRAPAGPKALGILVVVLAISLLPTSWWTAGIATTVTVLAYLALGLGLGELGRQLLLIRWIITITVAGQLLFLDVESAVSNTSRIVAAILLAALLVLSTRVADLLDAFERVLRPLGRFGVDPSRIALMLAVAINTVPVLARLATSVREAQRARGAGSNLVTFVVPFLVVSLKHADELGEALTARGVR</sequence>
<dbReference type="AlphaFoldDB" id="A0A3N2C727"/>
<evidence type="ECO:0000256" key="5">
    <source>
        <dbReference type="SAM" id="Phobius"/>
    </source>
</evidence>
<evidence type="ECO:0000256" key="4">
    <source>
        <dbReference type="ARBA" id="ARBA00023136"/>
    </source>
</evidence>
<evidence type="ECO:0000256" key="2">
    <source>
        <dbReference type="ARBA" id="ARBA00022692"/>
    </source>
</evidence>
<feature type="transmembrane region" description="Helical" evidence="5">
    <location>
        <begin position="96"/>
        <end position="116"/>
    </location>
</feature>
<feature type="transmembrane region" description="Helical" evidence="5">
    <location>
        <begin position="136"/>
        <end position="154"/>
    </location>
</feature>
<dbReference type="PANTHER" id="PTHR33514">
    <property type="entry name" value="PROTEIN ABCI12, CHLOROPLASTIC"/>
    <property type="match status" value="1"/>
</dbReference>
<keyword evidence="2 5" id="KW-0812">Transmembrane</keyword>
<comment type="subcellular location">
    <subcellularLocation>
        <location evidence="1">Membrane</location>
        <topology evidence="1">Multi-pass membrane protein</topology>
    </subcellularLocation>
</comment>
<organism evidence="6 7">
    <name type="scientific">Plantibacter flavus</name>
    <dbReference type="NCBI Taxonomy" id="150123"/>
    <lineage>
        <taxon>Bacteria</taxon>
        <taxon>Bacillati</taxon>
        <taxon>Actinomycetota</taxon>
        <taxon>Actinomycetes</taxon>
        <taxon>Micrococcales</taxon>
        <taxon>Microbacteriaceae</taxon>
        <taxon>Plantibacter</taxon>
    </lineage>
</organism>
<protein>
    <submittedName>
        <fullName evidence="6">Biotin transport system permease protein</fullName>
    </submittedName>
</protein>